<dbReference type="OrthoDB" id="443318at2759"/>
<proteinExistence type="predicted"/>
<keyword evidence="1" id="KW-0328">Glycosyltransferase</keyword>
<feature type="compositionally biased region" description="Acidic residues" evidence="2">
    <location>
        <begin position="410"/>
        <end position="422"/>
    </location>
</feature>
<dbReference type="EMBL" id="KV440986">
    <property type="protein sequence ID" value="OAD71336.1"/>
    <property type="molecule type" value="Genomic_DNA"/>
</dbReference>
<dbReference type="Pfam" id="PF00534">
    <property type="entry name" value="Glycos_transf_1"/>
    <property type="match status" value="1"/>
</dbReference>
<dbReference type="Gene3D" id="3.40.50.2000">
    <property type="entry name" value="Glycogen Phosphorylase B"/>
    <property type="match status" value="2"/>
</dbReference>
<feature type="domain" description="Glycosyltransferase subfamily 4-like N-terminal" evidence="4">
    <location>
        <begin position="14"/>
        <end position="179"/>
    </location>
</feature>
<dbReference type="SUPFAM" id="SSF53756">
    <property type="entry name" value="UDP-Glycosyltransferase/glycogen phosphorylase"/>
    <property type="match status" value="1"/>
</dbReference>
<evidence type="ECO:0000259" key="3">
    <source>
        <dbReference type="Pfam" id="PF00534"/>
    </source>
</evidence>
<reference evidence="6" key="1">
    <citation type="submission" date="2015-06" db="EMBL/GenBank/DDBJ databases">
        <title>Expansion of signal transduction pathways in fungi by whole-genome duplication.</title>
        <authorList>
            <consortium name="DOE Joint Genome Institute"/>
            <person name="Corrochano L.M."/>
            <person name="Kuo A."/>
            <person name="Marcet-Houben M."/>
            <person name="Polaino S."/>
            <person name="Salamov A."/>
            <person name="Villalobos J.M."/>
            <person name="Alvarez M.I."/>
            <person name="Avalos J."/>
            <person name="Benito E.P."/>
            <person name="Benoit I."/>
            <person name="Burger G."/>
            <person name="Camino L.P."/>
            <person name="Canovas D."/>
            <person name="Cerda-Olmedo E."/>
            <person name="Cheng J.-F."/>
            <person name="Dominguez A."/>
            <person name="Elias M."/>
            <person name="Eslava A.P."/>
            <person name="Glaser F."/>
            <person name="Grimwood J."/>
            <person name="Gutierrez G."/>
            <person name="Heitman J."/>
            <person name="Henrissat B."/>
            <person name="Iturriaga E.A."/>
            <person name="Lang B.F."/>
            <person name="Lavin J.L."/>
            <person name="Lee S."/>
            <person name="Li W."/>
            <person name="Lindquist E."/>
            <person name="Lopez-Garcia S."/>
            <person name="Luque E.M."/>
            <person name="Marcos A.T."/>
            <person name="Martin J."/>
            <person name="McCluskey K."/>
            <person name="Medina H.R."/>
            <person name="Miralles-Duran A."/>
            <person name="Miyazaki A."/>
            <person name="Munoz-Torres E."/>
            <person name="Oguiza J.A."/>
            <person name="Ohm R."/>
            <person name="Olmedo M."/>
            <person name="Orejas M."/>
            <person name="Ortiz-Castellanos L."/>
            <person name="Pisabarro A.G."/>
            <person name="Rodriguez-Romero J."/>
            <person name="Ruiz-Herrera J."/>
            <person name="Ruiz-Vazquez R."/>
            <person name="Sanz C."/>
            <person name="Schackwitz W."/>
            <person name="Schmutz J."/>
            <person name="Shahriari M."/>
            <person name="Shelest E."/>
            <person name="Silva-Franco F."/>
            <person name="Soanes D."/>
            <person name="Syed K."/>
            <person name="Tagua V.G."/>
            <person name="Talbot N.J."/>
            <person name="Thon M."/>
            <person name="De vries R.P."/>
            <person name="Wiebenga A."/>
            <person name="Yadav J.S."/>
            <person name="Braun E.L."/>
            <person name="Baker S."/>
            <person name="Garre V."/>
            <person name="Horwitz B."/>
            <person name="Torres-Martinez S."/>
            <person name="Idnurm A."/>
            <person name="Herrera-Estrella A."/>
            <person name="Gabaldon T."/>
            <person name="Grigoriev I.V."/>
        </authorList>
    </citation>
    <scope>NUCLEOTIDE SEQUENCE [LARGE SCALE GENOMIC DNA]</scope>
    <source>
        <strain evidence="6">NRRL 1555(-)</strain>
    </source>
</reference>
<organism evidence="5 6">
    <name type="scientific">Phycomyces blakesleeanus (strain ATCC 8743b / DSM 1359 / FGSC 10004 / NBRC 33097 / NRRL 1555)</name>
    <dbReference type="NCBI Taxonomy" id="763407"/>
    <lineage>
        <taxon>Eukaryota</taxon>
        <taxon>Fungi</taxon>
        <taxon>Fungi incertae sedis</taxon>
        <taxon>Mucoromycota</taxon>
        <taxon>Mucoromycotina</taxon>
        <taxon>Mucoromycetes</taxon>
        <taxon>Mucorales</taxon>
        <taxon>Phycomycetaceae</taxon>
        <taxon>Phycomyces</taxon>
    </lineage>
</organism>
<dbReference type="InterPro" id="IPR050194">
    <property type="entry name" value="Glycosyltransferase_grp1"/>
</dbReference>
<feature type="compositionally biased region" description="Basic and acidic residues" evidence="2">
    <location>
        <begin position="423"/>
        <end position="438"/>
    </location>
</feature>
<keyword evidence="5" id="KW-0808">Transferase</keyword>
<dbReference type="VEuPathDB" id="FungiDB:PHYBLDRAFT_147831"/>
<dbReference type="Proteomes" id="UP000077315">
    <property type="component" value="Unassembled WGS sequence"/>
</dbReference>
<evidence type="ECO:0000256" key="1">
    <source>
        <dbReference type="ARBA" id="ARBA00022676"/>
    </source>
</evidence>
<dbReference type="CDD" id="cd03814">
    <property type="entry name" value="GT4-like"/>
    <property type="match status" value="1"/>
</dbReference>
<dbReference type="RefSeq" id="XP_018289376.1">
    <property type="nucleotide sequence ID" value="XM_018431961.1"/>
</dbReference>
<evidence type="ECO:0000259" key="4">
    <source>
        <dbReference type="Pfam" id="PF13439"/>
    </source>
</evidence>
<dbReference type="PANTHER" id="PTHR45947:SF3">
    <property type="entry name" value="SULFOQUINOVOSYL TRANSFERASE SQD2"/>
    <property type="match status" value="1"/>
</dbReference>
<accession>A0A167LY62</accession>
<dbReference type="InParanoid" id="A0A167LY62"/>
<sequence>MHIAIVTENFLPKVDGVTRTLARLLEHLQAGGHRVAVFGPESGMETYAGAELYGTAGIPFLPYPELKLNLWRPEFTRKLVEFEPHVIHLVDPVWLGAAALAICHTKLQDIPVVSSYHTNLATYCGHFGLGIFTPLMWRWNLFCHSRCRYTVCPSPSTRDMLEYHEFQNVRLWPRGVDTTLFSPRHRSCSLRAEWTGQPDTPKTILLYVGRLSYEKNIGLVVDAYKQLDHARCHLVLVGHGPAHNDIKAECERLEIPVTFTGYLQGTELATAFSSADLFVFPSTTETFGQVVLEAMSSGLPVVGLVAEGVRDLVDHRKTGLLLDTTGLTVKEQAKHYKANIITLINDIPLRTVMSNNAIKSASRYSWWEAMECMVQVYRDATEEARLKHTMLDIDNQQINKHSVDERGDSGVEEGFSEEELDDLDRAEAGKSKPIEPLL</sequence>
<dbReference type="AlphaFoldDB" id="A0A167LY62"/>
<dbReference type="Pfam" id="PF13439">
    <property type="entry name" value="Glyco_transf_4"/>
    <property type="match status" value="1"/>
</dbReference>
<name>A0A167LY62_PHYB8</name>
<evidence type="ECO:0000313" key="6">
    <source>
        <dbReference type="Proteomes" id="UP000077315"/>
    </source>
</evidence>
<dbReference type="STRING" id="763407.A0A167LY62"/>
<dbReference type="PANTHER" id="PTHR45947">
    <property type="entry name" value="SULFOQUINOVOSYL TRANSFERASE SQD2"/>
    <property type="match status" value="1"/>
</dbReference>
<feature type="domain" description="Glycosyl transferase family 1" evidence="3">
    <location>
        <begin position="199"/>
        <end position="359"/>
    </location>
</feature>
<evidence type="ECO:0000313" key="5">
    <source>
        <dbReference type="EMBL" id="OAD71336.1"/>
    </source>
</evidence>
<feature type="region of interest" description="Disordered" evidence="2">
    <location>
        <begin position="398"/>
        <end position="438"/>
    </location>
</feature>
<dbReference type="InterPro" id="IPR028098">
    <property type="entry name" value="Glyco_trans_4-like_N"/>
</dbReference>
<dbReference type="GO" id="GO:0016757">
    <property type="term" value="F:glycosyltransferase activity"/>
    <property type="evidence" value="ECO:0007669"/>
    <property type="project" value="UniProtKB-KW"/>
</dbReference>
<evidence type="ECO:0000256" key="2">
    <source>
        <dbReference type="SAM" id="MobiDB-lite"/>
    </source>
</evidence>
<protein>
    <submittedName>
        <fullName evidence="5">Glycosyltransferase family 4 protein</fullName>
    </submittedName>
</protein>
<dbReference type="InterPro" id="IPR001296">
    <property type="entry name" value="Glyco_trans_1"/>
</dbReference>
<keyword evidence="6" id="KW-1185">Reference proteome</keyword>
<dbReference type="GeneID" id="28992867"/>
<gene>
    <name evidence="5" type="ORF">PHYBLDRAFT_147831</name>
</gene>